<keyword evidence="2" id="KW-1133">Transmembrane helix</keyword>
<feature type="compositionally biased region" description="Basic and acidic residues" evidence="1">
    <location>
        <begin position="135"/>
        <end position="144"/>
    </location>
</feature>
<reference evidence="3" key="1">
    <citation type="submission" date="2025-08" db="UniProtKB">
        <authorList>
            <consortium name="Ensembl"/>
        </authorList>
    </citation>
    <scope>IDENTIFICATION</scope>
</reference>
<dbReference type="Pfam" id="PF11669">
    <property type="entry name" value="WBP-1"/>
    <property type="match status" value="1"/>
</dbReference>
<accession>S4RG38</accession>
<proteinExistence type="predicted"/>
<organism evidence="3">
    <name type="scientific">Petromyzon marinus</name>
    <name type="common">Sea lamprey</name>
    <dbReference type="NCBI Taxonomy" id="7757"/>
    <lineage>
        <taxon>Eukaryota</taxon>
        <taxon>Metazoa</taxon>
        <taxon>Chordata</taxon>
        <taxon>Craniata</taxon>
        <taxon>Vertebrata</taxon>
        <taxon>Cyclostomata</taxon>
        <taxon>Hyperoartia</taxon>
        <taxon>Petromyzontiformes</taxon>
        <taxon>Petromyzontidae</taxon>
        <taxon>Petromyzon</taxon>
    </lineage>
</organism>
<dbReference type="STRING" id="7757.ENSPMAP00000004170"/>
<dbReference type="AlphaFoldDB" id="S4RG38"/>
<dbReference type="OMA" id="GCHETPR"/>
<feature type="compositionally biased region" description="Polar residues" evidence="1">
    <location>
        <begin position="148"/>
        <end position="160"/>
    </location>
</feature>
<name>S4RG38_PETMA</name>
<sequence>VCVCEKARELCHGSLGQPYYCDTGHCCGESGCCTYYYELWWFWLVWSLIILLSCCCAYYHRRIKMRSQLQQRQRQINMLAFEGANNYPEPPLDIRLMAMYKLPAYEEVVSPHNTPPPPYSALHQHSLLASNSGDGCHETPRDEAGVSAASSMRSLTQDPS</sequence>
<evidence type="ECO:0000256" key="2">
    <source>
        <dbReference type="SAM" id="Phobius"/>
    </source>
</evidence>
<evidence type="ECO:0008006" key="4">
    <source>
        <dbReference type="Google" id="ProtNLM"/>
    </source>
</evidence>
<reference evidence="3" key="2">
    <citation type="submission" date="2025-09" db="UniProtKB">
        <authorList>
            <consortium name="Ensembl"/>
        </authorList>
    </citation>
    <scope>IDENTIFICATION</scope>
</reference>
<keyword evidence="2" id="KW-0472">Membrane</keyword>
<feature type="region of interest" description="Disordered" evidence="1">
    <location>
        <begin position="132"/>
        <end position="160"/>
    </location>
</feature>
<dbReference type="PANTHER" id="PTHR16209">
    <property type="entry name" value="VESICULAR, OVEREXPRESSED IN CANCER, PROSURVIVAL PROTEIN 1"/>
    <property type="match status" value="1"/>
</dbReference>
<dbReference type="GeneTree" id="ENSGT00950000183109"/>
<evidence type="ECO:0000313" key="3">
    <source>
        <dbReference type="Ensembl" id="ENSPMAP00000004170.1"/>
    </source>
</evidence>
<dbReference type="PANTHER" id="PTHR16209:SF6">
    <property type="entry name" value="VESICULAR, OVEREXPRESSED IN CANCER, PROSURVIVAL PROTEIN 1"/>
    <property type="match status" value="1"/>
</dbReference>
<keyword evidence="2" id="KW-0812">Transmembrane</keyword>
<protein>
    <recommendedName>
        <fullName evidence="4">WW domain binding protein 1</fullName>
    </recommendedName>
</protein>
<dbReference type="Ensembl" id="ENSPMAT00000004187.1">
    <property type="protein sequence ID" value="ENSPMAP00000004170.1"/>
    <property type="gene ID" value="ENSPMAG00000003820.1"/>
</dbReference>
<evidence type="ECO:0000256" key="1">
    <source>
        <dbReference type="SAM" id="MobiDB-lite"/>
    </source>
</evidence>
<dbReference type="InterPro" id="IPR051994">
    <property type="entry name" value="WW_domain-binding"/>
</dbReference>
<dbReference type="InterPro" id="IPR021684">
    <property type="entry name" value="WBP1-like"/>
</dbReference>
<dbReference type="HOGENOM" id="CLU_133004_0_0_1"/>
<feature type="transmembrane region" description="Helical" evidence="2">
    <location>
        <begin position="40"/>
        <end position="59"/>
    </location>
</feature>